<dbReference type="AlphaFoldDB" id="A0A813V0Q8"/>
<dbReference type="Proteomes" id="UP000663874">
    <property type="component" value="Unassembled WGS sequence"/>
</dbReference>
<evidence type="ECO:0000313" key="2">
    <source>
        <dbReference type="EMBL" id="CAF0830014.1"/>
    </source>
</evidence>
<evidence type="ECO:0000313" key="3">
    <source>
        <dbReference type="EMBL" id="CAF0887030.1"/>
    </source>
</evidence>
<comment type="caution">
    <text evidence="2">The sequence shown here is derived from an EMBL/GenBank/DDBJ whole genome shotgun (WGS) entry which is preliminary data.</text>
</comment>
<feature type="transmembrane region" description="Helical" evidence="1">
    <location>
        <begin position="185"/>
        <end position="205"/>
    </location>
</feature>
<feature type="transmembrane region" description="Helical" evidence="1">
    <location>
        <begin position="78"/>
        <end position="102"/>
    </location>
</feature>
<dbReference type="EMBL" id="CAJOBE010000522">
    <property type="protein sequence ID" value="CAF3653824.1"/>
    <property type="molecule type" value="Genomic_DNA"/>
</dbReference>
<dbReference type="Proteomes" id="UP000663882">
    <property type="component" value="Unassembled WGS sequence"/>
</dbReference>
<sequence>MPPQTKYAVPPLEVTGFRIFVRTSYAARYNFAVANYNAVSVIQKSTMFGNRLFLFRSIVAVVWIISMAFAILTLLLAGLVAVTIILSLIYIVISIYNIYVFIQNGNLLRSARLLRAKVAGPSGHDYEWVSVPLDSRSANERLASVEQASLDNVRREFGGNNNSEIDCMVYTKRYADSYPSFPKELLLHLIAFILAIIVGITIVVVKRKYL</sequence>
<dbReference type="Proteomes" id="UP000663823">
    <property type="component" value="Unassembled WGS sequence"/>
</dbReference>
<reference evidence="2" key="1">
    <citation type="submission" date="2021-02" db="EMBL/GenBank/DDBJ databases">
        <authorList>
            <person name="Nowell W R."/>
        </authorList>
    </citation>
    <scope>NUCLEOTIDE SEQUENCE</scope>
</reference>
<gene>
    <name evidence="4" type="ORF">FNK824_LOCUS6142</name>
    <name evidence="5" type="ORF">OTI717_LOCUS11468</name>
    <name evidence="2" type="ORF">RFH988_LOCUS5390</name>
    <name evidence="3" type="ORF">SEV965_LOCUS4928</name>
</gene>
<protein>
    <submittedName>
        <fullName evidence="2">Uncharacterized protein</fullName>
    </submittedName>
</protein>
<dbReference type="EMBL" id="CAJNOO010000151">
    <property type="protein sequence ID" value="CAF0830014.1"/>
    <property type="molecule type" value="Genomic_DNA"/>
</dbReference>
<evidence type="ECO:0000313" key="4">
    <source>
        <dbReference type="EMBL" id="CAF3653824.1"/>
    </source>
</evidence>
<evidence type="ECO:0000313" key="5">
    <source>
        <dbReference type="EMBL" id="CAF3684748.1"/>
    </source>
</evidence>
<feature type="transmembrane region" description="Helical" evidence="1">
    <location>
        <begin position="53"/>
        <end position="72"/>
    </location>
</feature>
<organism evidence="2 6">
    <name type="scientific">Rotaria sordida</name>
    <dbReference type="NCBI Taxonomy" id="392033"/>
    <lineage>
        <taxon>Eukaryota</taxon>
        <taxon>Metazoa</taxon>
        <taxon>Spiralia</taxon>
        <taxon>Gnathifera</taxon>
        <taxon>Rotifera</taxon>
        <taxon>Eurotatoria</taxon>
        <taxon>Bdelloidea</taxon>
        <taxon>Philodinida</taxon>
        <taxon>Philodinidae</taxon>
        <taxon>Rotaria</taxon>
    </lineage>
</organism>
<dbReference type="EMBL" id="CAJNOU010000146">
    <property type="protein sequence ID" value="CAF0887030.1"/>
    <property type="molecule type" value="Genomic_DNA"/>
</dbReference>
<keyword evidence="1" id="KW-1133">Transmembrane helix</keyword>
<accession>A0A813V0Q8</accession>
<evidence type="ECO:0000313" key="6">
    <source>
        <dbReference type="Proteomes" id="UP000663882"/>
    </source>
</evidence>
<dbReference type="OrthoDB" id="10014048at2759"/>
<dbReference type="Proteomes" id="UP000663889">
    <property type="component" value="Unassembled WGS sequence"/>
</dbReference>
<proteinExistence type="predicted"/>
<name>A0A813V0Q8_9BILA</name>
<dbReference type="EMBL" id="CAJOAX010001091">
    <property type="protein sequence ID" value="CAF3684748.1"/>
    <property type="molecule type" value="Genomic_DNA"/>
</dbReference>
<evidence type="ECO:0000256" key="1">
    <source>
        <dbReference type="SAM" id="Phobius"/>
    </source>
</evidence>
<keyword evidence="1" id="KW-0472">Membrane</keyword>
<keyword evidence="1" id="KW-0812">Transmembrane</keyword>